<organism evidence="1">
    <name type="scientific">Timema tahoe</name>
    <dbReference type="NCBI Taxonomy" id="61484"/>
    <lineage>
        <taxon>Eukaryota</taxon>
        <taxon>Metazoa</taxon>
        <taxon>Ecdysozoa</taxon>
        <taxon>Arthropoda</taxon>
        <taxon>Hexapoda</taxon>
        <taxon>Insecta</taxon>
        <taxon>Pterygota</taxon>
        <taxon>Neoptera</taxon>
        <taxon>Polyneoptera</taxon>
        <taxon>Phasmatodea</taxon>
        <taxon>Timematodea</taxon>
        <taxon>Timematoidea</taxon>
        <taxon>Timematidae</taxon>
        <taxon>Timema</taxon>
    </lineage>
</organism>
<sequence length="249" mass="28040">MYPWLYQIVYLCGVTLTHNLDNCIGNHVTKCRSVRIVMKDAYAPFSRSWYLSSGNTIKFIAQCYHMGRSTALVIIKDTCTVLTNVLMPRYLSQPTEKDWKRTSTGFLRDCNLPNCVGTIGCKKVVIDGPFSSSNGKNFDVVFLAICDTNYNFTVIDVGDYGGTGKYCPPDFIDRETEDGTVEPGGWREFYAGAFLGLNRIGANHAAADAYKARDDLSHYLLTPEGEIPGQWKYIEREQSGIEWELKMDT</sequence>
<protein>
    <recommendedName>
        <fullName evidence="2">DDE Tnp4 domain-containing protein</fullName>
    </recommendedName>
</protein>
<name>A0A7R9NX85_9NEOP</name>
<gene>
    <name evidence="1" type="ORF">TTEB3V08_LOCUS7389</name>
</gene>
<dbReference type="EMBL" id="OE002871">
    <property type="protein sequence ID" value="CAD7459436.1"/>
    <property type="molecule type" value="Genomic_DNA"/>
</dbReference>
<evidence type="ECO:0008006" key="2">
    <source>
        <dbReference type="Google" id="ProtNLM"/>
    </source>
</evidence>
<proteinExistence type="predicted"/>
<accession>A0A7R9NX85</accession>
<evidence type="ECO:0000313" key="1">
    <source>
        <dbReference type="EMBL" id="CAD7459436.1"/>
    </source>
</evidence>
<dbReference type="AlphaFoldDB" id="A0A7R9NX85"/>
<reference evidence="1" key="1">
    <citation type="submission" date="2020-11" db="EMBL/GenBank/DDBJ databases">
        <authorList>
            <person name="Tran Van P."/>
        </authorList>
    </citation>
    <scope>NUCLEOTIDE SEQUENCE</scope>
</reference>